<evidence type="ECO:0000256" key="3">
    <source>
        <dbReference type="ARBA" id="ARBA00022729"/>
    </source>
</evidence>
<evidence type="ECO:0000256" key="4">
    <source>
        <dbReference type="ARBA" id="ARBA00022989"/>
    </source>
</evidence>
<comment type="similarity">
    <text evidence="6">Belongs to the DESIGUAL family.</text>
</comment>
<evidence type="ECO:0000313" key="9">
    <source>
        <dbReference type="EMBL" id="CAJ1936408.1"/>
    </source>
</evidence>
<feature type="transmembrane region" description="Helical" evidence="7">
    <location>
        <begin position="122"/>
        <end position="145"/>
    </location>
</feature>
<name>A0AA86S6R4_9FABA</name>
<evidence type="ECO:0000256" key="5">
    <source>
        <dbReference type="ARBA" id="ARBA00023136"/>
    </source>
</evidence>
<keyword evidence="10" id="KW-1185">Reference proteome</keyword>
<feature type="signal peptide" evidence="8">
    <location>
        <begin position="1"/>
        <end position="21"/>
    </location>
</feature>
<feature type="transmembrane region" description="Helical" evidence="7">
    <location>
        <begin position="89"/>
        <end position="110"/>
    </location>
</feature>
<evidence type="ECO:0000256" key="7">
    <source>
        <dbReference type="SAM" id="Phobius"/>
    </source>
</evidence>
<accession>A0AA86S6R4</accession>
<dbReference type="InterPro" id="IPR009606">
    <property type="entry name" value="DEAL/Modifying_wall_lignin1/2"/>
</dbReference>
<gene>
    <name evidence="9" type="ORF">AYBTSS11_LOCUS7464</name>
</gene>
<dbReference type="InterPro" id="IPR052222">
    <property type="entry name" value="DESIGUAL"/>
</dbReference>
<dbReference type="GO" id="GO:0012505">
    <property type="term" value="C:endomembrane system"/>
    <property type="evidence" value="ECO:0007669"/>
    <property type="project" value="UniProtKB-SubCell"/>
</dbReference>
<dbReference type="Gramene" id="rna-AYBTSS11_LOCUS7464">
    <property type="protein sequence ID" value="CAJ1936408.1"/>
    <property type="gene ID" value="gene-AYBTSS11_LOCUS7464"/>
</dbReference>
<evidence type="ECO:0000256" key="2">
    <source>
        <dbReference type="ARBA" id="ARBA00022692"/>
    </source>
</evidence>
<sequence>MASSLLLAVVFVFDLIAFALAVAAEQRRNTISTQPARLRYRFLLDAVIRKSMPRKAESDLCLTIASLTQDSAGRNYCQYDSDIATGLGVGSLFILIASQVIIMVLTRCLCCGKAMSPSGSRSWAICLFITSWVTFMIAAACLLAGSVRNAYHTKYRDLMGERAPSCQTLRKGVFGAGAAFIVLTGITSELYYVSFSKVNNGPHPYARDTDGSVYSFLSQQHYECE</sequence>
<keyword evidence="2 7" id="KW-0812">Transmembrane</keyword>
<proteinExistence type="inferred from homology"/>
<comment type="subcellular location">
    <subcellularLocation>
        <location evidence="1">Endomembrane system</location>
        <topology evidence="1">Multi-pass membrane protein</topology>
    </subcellularLocation>
</comment>
<keyword evidence="5 7" id="KW-0472">Membrane</keyword>
<reference evidence="9" key="1">
    <citation type="submission" date="2023-10" db="EMBL/GenBank/DDBJ databases">
        <authorList>
            <person name="Domelevo Entfellner J.-B."/>
        </authorList>
    </citation>
    <scope>NUCLEOTIDE SEQUENCE</scope>
</reference>
<protein>
    <submittedName>
        <fullName evidence="9">Uncharacterized protein</fullName>
    </submittedName>
</protein>
<keyword evidence="3 8" id="KW-0732">Signal</keyword>
<evidence type="ECO:0000256" key="1">
    <source>
        <dbReference type="ARBA" id="ARBA00004127"/>
    </source>
</evidence>
<feature type="transmembrane region" description="Helical" evidence="7">
    <location>
        <begin position="173"/>
        <end position="193"/>
    </location>
</feature>
<evidence type="ECO:0000256" key="6">
    <source>
        <dbReference type="ARBA" id="ARBA00029467"/>
    </source>
</evidence>
<dbReference type="EMBL" id="OY731400">
    <property type="protein sequence ID" value="CAJ1936408.1"/>
    <property type="molecule type" value="Genomic_DNA"/>
</dbReference>
<dbReference type="Proteomes" id="UP001189624">
    <property type="component" value="Chromosome 3"/>
</dbReference>
<keyword evidence="4 7" id="KW-1133">Transmembrane helix</keyword>
<dbReference type="PANTHER" id="PTHR31769">
    <property type="entry name" value="OS07G0462200 PROTEIN-RELATED"/>
    <property type="match status" value="1"/>
</dbReference>
<evidence type="ECO:0000313" key="10">
    <source>
        <dbReference type="Proteomes" id="UP001189624"/>
    </source>
</evidence>
<dbReference type="Pfam" id="PF06749">
    <property type="entry name" value="DUF1218"/>
    <property type="match status" value="1"/>
</dbReference>
<dbReference type="AlphaFoldDB" id="A0AA86S6R4"/>
<feature type="chain" id="PRO_5041692871" evidence="8">
    <location>
        <begin position="22"/>
        <end position="225"/>
    </location>
</feature>
<organism evidence="9 10">
    <name type="scientific">Sphenostylis stenocarpa</name>
    <dbReference type="NCBI Taxonomy" id="92480"/>
    <lineage>
        <taxon>Eukaryota</taxon>
        <taxon>Viridiplantae</taxon>
        <taxon>Streptophyta</taxon>
        <taxon>Embryophyta</taxon>
        <taxon>Tracheophyta</taxon>
        <taxon>Spermatophyta</taxon>
        <taxon>Magnoliopsida</taxon>
        <taxon>eudicotyledons</taxon>
        <taxon>Gunneridae</taxon>
        <taxon>Pentapetalae</taxon>
        <taxon>rosids</taxon>
        <taxon>fabids</taxon>
        <taxon>Fabales</taxon>
        <taxon>Fabaceae</taxon>
        <taxon>Papilionoideae</taxon>
        <taxon>50 kb inversion clade</taxon>
        <taxon>NPAAA clade</taxon>
        <taxon>indigoferoid/millettioid clade</taxon>
        <taxon>Phaseoleae</taxon>
        <taxon>Sphenostylis</taxon>
    </lineage>
</organism>
<evidence type="ECO:0000256" key="8">
    <source>
        <dbReference type="SAM" id="SignalP"/>
    </source>
</evidence>